<feature type="domain" description="Anthranilate synthase component I N-terminal" evidence="17">
    <location>
        <begin position="39"/>
        <end position="176"/>
    </location>
</feature>
<dbReference type="Pfam" id="PF00425">
    <property type="entry name" value="Chorismate_bind"/>
    <property type="match status" value="1"/>
</dbReference>
<dbReference type="EMBL" id="JANQAO010000001">
    <property type="protein sequence ID" value="MDM5147325.1"/>
    <property type="molecule type" value="Genomic_DNA"/>
</dbReference>
<dbReference type="PANTHER" id="PTHR11236:SF48">
    <property type="entry name" value="ISOCHORISMATE SYNTHASE MENF"/>
    <property type="match status" value="1"/>
</dbReference>
<evidence type="ECO:0000256" key="3">
    <source>
        <dbReference type="ARBA" id="ARBA00009562"/>
    </source>
</evidence>
<evidence type="ECO:0000256" key="14">
    <source>
        <dbReference type="ARBA" id="ARBA00047683"/>
    </source>
</evidence>
<evidence type="ECO:0000256" key="4">
    <source>
        <dbReference type="ARBA" id="ARBA00011575"/>
    </source>
</evidence>
<evidence type="ECO:0000256" key="9">
    <source>
        <dbReference type="ARBA" id="ARBA00022822"/>
    </source>
</evidence>
<dbReference type="InterPro" id="IPR005801">
    <property type="entry name" value="ADC_synthase"/>
</dbReference>
<reference evidence="18" key="2">
    <citation type="journal article" date="2023" name="Microbiome">
        <title>Synthase-selected sorting approach identifies a beta-lactone synthase in a nudibranch symbiotic bacterium.</title>
        <authorList>
            <person name="Dzunkova M."/>
            <person name="La Clair J.J."/>
            <person name="Tyml T."/>
            <person name="Doud D."/>
            <person name="Schulz F."/>
            <person name="Piquer-Esteban S."/>
            <person name="Porcel Sanchis D."/>
            <person name="Osborn A."/>
            <person name="Robinson D."/>
            <person name="Louie K.B."/>
            <person name="Bowen B.P."/>
            <person name="Bowers R.M."/>
            <person name="Lee J."/>
            <person name="Arnau V."/>
            <person name="Diaz-Villanueva W."/>
            <person name="Stepanauskas R."/>
            <person name="Gosliner T."/>
            <person name="Date S.V."/>
            <person name="Northen T.R."/>
            <person name="Cheng J.F."/>
            <person name="Burkart M.D."/>
            <person name="Woyke T."/>
        </authorList>
    </citation>
    <scope>NUCLEOTIDE SEQUENCE</scope>
    <source>
        <strain evidence="18">Df01</strain>
    </source>
</reference>
<evidence type="ECO:0000259" key="16">
    <source>
        <dbReference type="Pfam" id="PF00425"/>
    </source>
</evidence>
<evidence type="ECO:0000256" key="1">
    <source>
        <dbReference type="ARBA" id="ARBA00001946"/>
    </source>
</evidence>
<dbReference type="InterPro" id="IPR005256">
    <property type="entry name" value="Anth_synth_I_PabB"/>
</dbReference>
<dbReference type="Gene3D" id="3.60.120.10">
    <property type="entry name" value="Anthranilate synthase"/>
    <property type="match status" value="1"/>
</dbReference>
<evidence type="ECO:0000313" key="18">
    <source>
        <dbReference type="EMBL" id="MDM5147325.1"/>
    </source>
</evidence>
<dbReference type="SUPFAM" id="SSF56322">
    <property type="entry name" value="ADC synthase"/>
    <property type="match status" value="1"/>
</dbReference>
<dbReference type="PANTHER" id="PTHR11236">
    <property type="entry name" value="AMINOBENZOATE/ANTHRANILATE SYNTHASE"/>
    <property type="match status" value="1"/>
</dbReference>
<comment type="cofactor">
    <cofactor evidence="1 15">
        <name>Mg(2+)</name>
        <dbReference type="ChEBI" id="CHEBI:18420"/>
    </cofactor>
</comment>
<dbReference type="PRINTS" id="PR00095">
    <property type="entry name" value="ANTSNTHASEI"/>
</dbReference>
<evidence type="ECO:0000256" key="8">
    <source>
        <dbReference type="ARBA" id="ARBA00022723"/>
    </source>
</evidence>
<evidence type="ECO:0000256" key="6">
    <source>
        <dbReference type="ARBA" id="ARBA00020653"/>
    </source>
</evidence>
<evidence type="ECO:0000313" key="19">
    <source>
        <dbReference type="Proteomes" id="UP001168167"/>
    </source>
</evidence>
<keyword evidence="7 15" id="KW-0028">Amino-acid biosynthesis</keyword>
<evidence type="ECO:0000256" key="13">
    <source>
        <dbReference type="ARBA" id="ARBA00025634"/>
    </source>
</evidence>
<keyword evidence="10 15" id="KW-0460">Magnesium</keyword>
<comment type="pathway">
    <text evidence="2 15">Amino-acid biosynthesis; L-tryptophan biosynthesis; L-tryptophan from chorismate: step 1/5.</text>
</comment>
<comment type="function">
    <text evidence="13 15">Part of a heterotetrameric complex that catalyzes the two-step biosynthesis of anthranilate, an intermediate in the biosynthesis of L-tryptophan. In the first step, the glutamine-binding beta subunit (TrpG) of anthranilate synthase (AS) provides the glutamine amidotransferase activity which generates ammonia as a substrate that, along with chorismate, is used in the second step, catalyzed by the large alpha subunit of AS (TrpE) to produce anthranilate. In the absence of TrpG, TrpE can synthesize anthranilate directly from chorismate and high concentrations of ammonia.</text>
</comment>
<evidence type="ECO:0000256" key="2">
    <source>
        <dbReference type="ARBA" id="ARBA00004873"/>
    </source>
</evidence>
<evidence type="ECO:0000256" key="5">
    <source>
        <dbReference type="ARBA" id="ARBA00012266"/>
    </source>
</evidence>
<dbReference type="InterPro" id="IPR019999">
    <property type="entry name" value="Anth_synth_I-like"/>
</dbReference>
<evidence type="ECO:0000256" key="7">
    <source>
        <dbReference type="ARBA" id="ARBA00022605"/>
    </source>
</evidence>
<sequence>MTPPVNPDEETFLRYVAESDLPVTPLIFKAANDGVMVWAAFAELERQHTHAFLLESAETGAYGRYSFMGAAPRRLFVLQDGNFMVRDGDGNTLETIVCKDPIDALAKYLEELKTPPTPPELPPFLGGVVGCMGYDCVHYFEPVGEMKADLLQVPDMLWMQTDIIAVFDHYRNDVYVIKSCYREDIVDGWDEMYRRGRHEAEALLAVFSNVQKPVMRLATTACHQLNKTSNMMRDQFCDIVRQFKEYIAAGDIFQGVPSQRFSFPQPAPALDIYRCLRRLNPSPYMFYLKCDDFVVAGSSPELLVSCEKKHLQLRPIAGTRPRGNDAQEDTALEAELLADEKERAEHLMLVDLGRNDLGRVAAAGTVKVSRFCHVERYSHVMHIVSNVEGVLADDKSSFDALRAAFPAGTLSGAPKVRAMQLINSTESCKRHFYAGGIGYIGFDGDMMTCIAIRAFVAKEGKCHVQSGSGIVADSDPAMEYQESLNKAAAVLRAAEMAVTEQECGNVAVD</sequence>
<keyword evidence="11 15" id="KW-0057">Aromatic amino acid biosynthesis</keyword>
<dbReference type="InterPro" id="IPR006805">
    <property type="entry name" value="Anth_synth_I_N"/>
</dbReference>
<dbReference type="InterPro" id="IPR015890">
    <property type="entry name" value="Chorismate_C"/>
</dbReference>
<comment type="similarity">
    <text evidence="3 15">Belongs to the anthranilate synthase component I family.</text>
</comment>
<keyword evidence="19" id="KW-1185">Reference proteome</keyword>
<dbReference type="EC" id="4.1.3.27" evidence="5 15"/>
<comment type="caution">
    <text evidence="18">The sequence shown here is derived from an EMBL/GenBank/DDBJ whole genome shotgun (WGS) entry which is preliminary data.</text>
</comment>
<evidence type="ECO:0000256" key="10">
    <source>
        <dbReference type="ARBA" id="ARBA00022842"/>
    </source>
</evidence>
<keyword evidence="9 15" id="KW-0822">Tryptophan biosynthesis</keyword>
<feature type="domain" description="Chorismate-utilising enzyme C-terminal" evidence="16">
    <location>
        <begin position="233"/>
        <end position="486"/>
    </location>
</feature>
<proteinExistence type="inferred from homology"/>
<comment type="subunit">
    <text evidence="4 15">Heterotetramer consisting of two non-identical subunits: a beta subunit (TrpG) and a large alpha subunit (TrpE).</text>
</comment>
<accession>A0ABT7QL47</accession>
<keyword evidence="8 15" id="KW-0479">Metal-binding</keyword>
<comment type="catalytic activity">
    <reaction evidence="14 15">
        <text>chorismate + L-glutamine = anthranilate + pyruvate + L-glutamate + H(+)</text>
        <dbReference type="Rhea" id="RHEA:21732"/>
        <dbReference type="ChEBI" id="CHEBI:15361"/>
        <dbReference type="ChEBI" id="CHEBI:15378"/>
        <dbReference type="ChEBI" id="CHEBI:16567"/>
        <dbReference type="ChEBI" id="CHEBI:29748"/>
        <dbReference type="ChEBI" id="CHEBI:29985"/>
        <dbReference type="ChEBI" id="CHEBI:58359"/>
        <dbReference type="EC" id="4.1.3.27"/>
    </reaction>
</comment>
<evidence type="ECO:0000256" key="11">
    <source>
        <dbReference type="ARBA" id="ARBA00023141"/>
    </source>
</evidence>
<evidence type="ECO:0000259" key="17">
    <source>
        <dbReference type="Pfam" id="PF04715"/>
    </source>
</evidence>
<dbReference type="NCBIfam" id="TIGR00564">
    <property type="entry name" value="trpE_most"/>
    <property type="match status" value="1"/>
</dbReference>
<dbReference type="Proteomes" id="UP001168167">
    <property type="component" value="Unassembled WGS sequence"/>
</dbReference>
<gene>
    <name evidence="15 18" type="primary">trpE</name>
    <name evidence="18" type="ORF">NQX30_02920</name>
</gene>
<protein>
    <recommendedName>
        <fullName evidence="6 15">Anthranilate synthase component 1</fullName>
        <ecNumber evidence="5 15">4.1.3.27</ecNumber>
    </recommendedName>
</protein>
<keyword evidence="12 15" id="KW-0456">Lyase</keyword>
<name>A0ABT7QL47_9GAMM</name>
<dbReference type="GO" id="GO:0004049">
    <property type="term" value="F:anthranilate synthase activity"/>
    <property type="evidence" value="ECO:0007669"/>
    <property type="project" value="UniProtKB-EC"/>
</dbReference>
<reference evidence="18" key="1">
    <citation type="submission" date="2022-08" db="EMBL/GenBank/DDBJ databases">
        <authorList>
            <person name="Dzunkova M."/>
            <person name="La Clair J."/>
            <person name="Tyml T."/>
            <person name="Doud D."/>
            <person name="Schulz F."/>
            <person name="Piquer S."/>
            <person name="Porcel Sanchis D."/>
            <person name="Osborn A."/>
            <person name="Robinson D."/>
            <person name="Louie K.B."/>
            <person name="Bowen B.P."/>
            <person name="Bowers R."/>
            <person name="Lee J."/>
            <person name="Arnau Llombart V."/>
            <person name="Diaz Villanueva W."/>
            <person name="Gosliner T."/>
            <person name="Northen T."/>
            <person name="Cheng J.-F."/>
            <person name="Burkart M.D."/>
            <person name="Woyke T."/>
        </authorList>
    </citation>
    <scope>NUCLEOTIDE SEQUENCE</scope>
    <source>
        <strain evidence="18">Df01</strain>
    </source>
</reference>
<organism evidence="18 19">
    <name type="scientific">Candidatus Doriopsillibacter californiensis</name>
    <dbReference type="NCBI Taxonomy" id="2970740"/>
    <lineage>
        <taxon>Bacteria</taxon>
        <taxon>Pseudomonadati</taxon>
        <taxon>Pseudomonadota</taxon>
        <taxon>Gammaproteobacteria</taxon>
        <taxon>Candidatus Tethybacterales</taxon>
        <taxon>Candidatus Persebacteraceae</taxon>
        <taxon>Candidatus Doriopsillibacter</taxon>
    </lineage>
</organism>
<evidence type="ECO:0000256" key="12">
    <source>
        <dbReference type="ARBA" id="ARBA00023239"/>
    </source>
</evidence>
<evidence type="ECO:0000256" key="15">
    <source>
        <dbReference type="RuleBase" id="RU364045"/>
    </source>
</evidence>
<dbReference type="Pfam" id="PF04715">
    <property type="entry name" value="Anth_synt_I_N"/>
    <property type="match status" value="1"/>
</dbReference>